<protein>
    <recommendedName>
        <fullName evidence="4">DUF4034 domain-containing protein</fullName>
    </recommendedName>
</protein>
<reference evidence="2 3" key="1">
    <citation type="submission" date="2018-05" db="EMBL/GenBank/DDBJ databases">
        <title>Micromonosporas from Atacama Desert.</title>
        <authorList>
            <person name="Carro L."/>
            <person name="Golinska P."/>
            <person name="Klenk H.-P."/>
            <person name="Goodfellow M."/>
        </authorList>
    </citation>
    <scope>NUCLEOTIDE SEQUENCE [LARGE SCALE GENOMIC DNA]</scope>
    <source>
        <strain evidence="2 3">4G51</strain>
    </source>
</reference>
<proteinExistence type="predicted"/>
<dbReference type="EMBL" id="QGKS01000057">
    <property type="protein sequence ID" value="PWR17267.1"/>
    <property type="molecule type" value="Genomic_DNA"/>
</dbReference>
<comment type="caution">
    <text evidence="2">The sequence shown here is derived from an EMBL/GenBank/DDBJ whole genome shotgun (WGS) entry which is preliminary data.</text>
</comment>
<sequence>MFRNLFNRGPEPVEPAADLDPALDDHDLRAARDKALTGDWQAARDVVEAAGSDWERRGRRVSALGVAAADDGAWLDAWRAEIPDDPAAAAIWASTLAERAGRARGAAPAADTSREQFVGFTELSAQAAAAGRQAIALAPHDPVPRVDVLWAMFAGGRGRQQEFADALAEVRRRDRFNFAAHLAAVSFHCEKWFGSHDAMFGLARATAAAAPPGAGVTLLPVFAHFEYAMREFNWGTPTPKGLLACRRYFQRPEVQRELDACVAKWRAAGSPTHADAMVCRNWIAVAYALSDRRAEAKAVFDEIGPYVTSPAWSYFFGGRKHGFLSNWRWANRVR</sequence>
<evidence type="ECO:0000313" key="3">
    <source>
        <dbReference type="Proteomes" id="UP000246050"/>
    </source>
</evidence>
<organism evidence="2 3">
    <name type="scientific">Micromonospora sicca</name>
    <dbReference type="NCBI Taxonomy" id="2202420"/>
    <lineage>
        <taxon>Bacteria</taxon>
        <taxon>Bacillati</taxon>
        <taxon>Actinomycetota</taxon>
        <taxon>Actinomycetes</taxon>
        <taxon>Micromonosporales</taxon>
        <taxon>Micromonosporaceae</taxon>
        <taxon>Micromonospora</taxon>
    </lineage>
</organism>
<gene>
    <name evidence="2" type="ORF">DKT69_01120</name>
</gene>
<dbReference type="AlphaFoldDB" id="A0A317DRI6"/>
<dbReference type="RefSeq" id="WP_109799747.1">
    <property type="nucleotide sequence ID" value="NZ_QGKS01000057.1"/>
</dbReference>
<evidence type="ECO:0008006" key="4">
    <source>
        <dbReference type="Google" id="ProtNLM"/>
    </source>
</evidence>
<accession>A0A317DRI6</accession>
<name>A0A317DRI6_9ACTN</name>
<feature type="region of interest" description="Disordered" evidence="1">
    <location>
        <begin position="1"/>
        <end position="21"/>
    </location>
</feature>
<dbReference type="OrthoDB" id="3284019at2"/>
<evidence type="ECO:0000313" key="2">
    <source>
        <dbReference type="EMBL" id="PWR17267.1"/>
    </source>
</evidence>
<evidence type="ECO:0000256" key="1">
    <source>
        <dbReference type="SAM" id="MobiDB-lite"/>
    </source>
</evidence>
<dbReference type="Proteomes" id="UP000246050">
    <property type="component" value="Unassembled WGS sequence"/>
</dbReference>